<evidence type="ECO:0000256" key="2">
    <source>
        <dbReference type="SAM" id="SignalP"/>
    </source>
</evidence>
<accession>A0A163XN25</accession>
<keyword evidence="1" id="KW-0812">Transmembrane</keyword>
<dbReference type="Proteomes" id="UP000076563">
    <property type="component" value="Unassembled WGS sequence"/>
</dbReference>
<feature type="signal peptide" evidence="2">
    <location>
        <begin position="1"/>
        <end position="30"/>
    </location>
</feature>
<evidence type="ECO:0000313" key="3">
    <source>
        <dbReference type="EMBL" id="KZE78158.1"/>
    </source>
</evidence>
<evidence type="ECO:0000256" key="1">
    <source>
        <dbReference type="SAM" id="Phobius"/>
    </source>
</evidence>
<organism evidence="3 4">
    <name type="scientific">Paenibacillus elgii</name>
    <dbReference type="NCBI Taxonomy" id="189691"/>
    <lineage>
        <taxon>Bacteria</taxon>
        <taxon>Bacillati</taxon>
        <taxon>Bacillota</taxon>
        <taxon>Bacilli</taxon>
        <taxon>Bacillales</taxon>
        <taxon>Paenibacillaceae</taxon>
        <taxon>Paenibacillus</taxon>
    </lineage>
</organism>
<feature type="transmembrane region" description="Helical" evidence="1">
    <location>
        <begin position="69"/>
        <end position="86"/>
    </location>
</feature>
<name>A0A163XN25_9BACL</name>
<dbReference type="RefSeq" id="WP_063183072.1">
    <property type="nucleotide sequence ID" value="NZ_LQRA01000057.1"/>
</dbReference>
<sequence length="104" mass="11234">MITKTSLKKTATILGTLILLSLVFAVPAFAEGPGDSLKKYVSEQVGQIILALVICVVGGYAVKRQYIDMIWYVLFAGFILFIAFSPDSFKTVAMGWIKAALGIA</sequence>
<feature type="transmembrane region" description="Helical" evidence="1">
    <location>
        <begin position="46"/>
        <end position="62"/>
    </location>
</feature>
<protein>
    <recommendedName>
        <fullName evidence="5">Conjugal transfer protein TrbC</fullName>
    </recommendedName>
</protein>
<keyword evidence="1" id="KW-0472">Membrane</keyword>
<keyword evidence="1" id="KW-1133">Transmembrane helix</keyword>
<proteinExistence type="predicted"/>
<keyword evidence="4" id="KW-1185">Reference proteome</keyword>
<evidence type="ECO:0000313" key="4">
    <source>
        <dbReference type="Proteomes" id="UP000076563"/>
    </source>
</evidence>
<dbReference type="EMBL" id="LQRA01000057">
    <property type="protein sequence ID" value="KZE78158.1"/>
    <property type="molecule type" value="Genomic_DNA"/>
</dbReference>
<gene>
    <name evidence="3" type="ORF">AV654_19475</name>
</gene>
<feature type="chain" id="PRO_5007847585" description="Conjugal transfer protein TrbC" evidence="2">
    <location>
        <begin position="31"/>
        <end position="104"/>
    </location>
</feature>
<keyword evidence="2" id="KW-0732">Signal</keyword>
<comment type="caution">
    <text evidence="3">The sequence shown here is derived from an EMBL/GenBank/DDBJ whole genome shotgun (WGS) entry which is preliminary data.</text>
</comment>
<dbReference type="AlphaFoldDB" id="A0A163XN25"/>
<evidence type="ECO:0008006" key="5">
    <source>
        <dbReference type="Google" id="ProtNLM"/>
    </source>
</evidence>
<reference evidence="4" key="1">
    <citation type="submission" date="2016-01" db="EMBL/GenBank/DDBJ databases">
        <title>Draft genome of Chromobacterium sp. F49.</title>
        <authorList>
            <person name="Hong K.W."/>
        </authorList>
    </citation>
    <scope>NUCLEOTIDE SEQUENCE [LARGE SCALE GENOMIC DNA]</scope>
    <source>
        <strain evidence="4">M63</strain>
    </source>
</reference>